<name>A0AAV5SJ08_9BILA</name>
<organism evidence="2 3">
    <name type="scientific">Pristionchus entomophagus</name>
    <dbReference type="NCBI Taxonomy" id="358040"/>
    <lineage>
        <taxon>Eukaryota</taxon>
        <taxon>Metazoa</taxon>
        <taxon>Ecdysozoa</taxon>
        <taxon>Nematoda</taxon>
        <taxon>Chromadorea</taxon>
        <taxon>Rhabditida</taxon>
        <taxon>Rhabditina</taxon>
        <taxon>Diplogasteromorpha</taxon>
        <taxon>Diplogasteroidea</taxon>
        <taxon>Neodiplogasteridae</taxon>
        <taxon>Pristionchus</taxon>
    </lineage>
</organism>
<sequence>EEKKEKEEPKEKTDADVSKDATAPSKKDGKTDADQSKEATAESKKTNRQPKGPQIDHVVMIFPGSDPAPPPAPSPANWAQKEDKEPIKEESAKSKEPISQTEEAKTEMDKKEEKKAAPPPPPPPPPPQQVIVRIEQPKTQPFSQPSSDGPPKPVAQPKKKKCCP</sequence>
<feature type="compositionally biased region" description="Basic and acidic residues" evidence="1">
    <location>
        <begin position="1"/>
        <end position="45"/>
    </location>
</feature>
<comment type="caution">
    <text evidence="2">The sequence shown here is derived from an EMBL/GenBank/DDBJ whole genome shotgun (WGS) entry which is preliminary data.</text>
</comment>
<feature type="region of interest" description="Disordered" evidence="1">
    <location>
        <begin position="1"/>
        <end position="164"/>
    </location>
</feature>
<proteinExistence type="predicted"/>
<evidence type="ECO:0000313" key="3">
    <source>
        <dbReference type="Proteomes" id="UP001432027"/>
    </source>
</evidence>
<feature type="non-terminal residue" evidence="2">
    <location>
        <position position="164"/>
    </location>
</feature>
<evidence type="ECO:0000313" key="2">
    <source>
        <dbReference type="EMBL" id="GMS82465.1"/>
    </source>
</evidence>
<dbReference type="Proteomes" id="UP001432027">
    <property type="component" value="Unassembled WGS sequence"/>
</dbReference>
<protein>
    <submittedName>
        <fullName evidence="2">Uncharacterized protein</fullName>
    </submittedName>
</protein>
<reference evidence="2" key="1">
    <citation type="submission" date="2023-10" db="EMBL/GenBank/DDBJ databases">
        <title>Genome assembly of Pristionchus species.</title>
        <authorList>
            <person name="Yoshida K."/>
            <person name="Sommer R.J."/>
        </authorList>
    </citation>
    <scope>NUCLEOTIDE SEQUENCE</scope>
    <source>
        <strain evidence="2">RS0144</strain>
    </source>
</reference>
<feature type="non-terminal residue" evidence="2">
    <location>
        <position position="1"/>
    </location>
</feature>
<feature type="compositionally biased region" description="Pro residues" evidence="1">
    <location>
        <begin position="117"/>
        <end position="128"/>
    </location>
</feature>
<dbReference type="EMBL" id="BTSX01000002">
    <property type="protein sequence ID" value="GMS82465.1"/>
    <property type="molecule type" value="Genomic_DNA"/>
</dbReference>
<evidence type="ECO:0000256" key="1">
    <source>
        <dbReference type="SAM" id="MobiDB-lite"/>
    </source>
</evidence>
<accession>A0AAV5SJ08</accession>
<dbReference type="AlphaFoldDB" id="A0AAV5SJ08"/>
<feature type="compositionally biased region" description="Basic and acidic residues" evidence="1">
    <location>
        <begin position="80"/>
        <end position="116"/>
    </location>
</feature>
<keyword evidence="3" id="KW-1185">Reference proteome</keyword>
<feature type="compositionally biased region" description="Polar residues" evidence="1">
    <location>
        <begin position="137"/>
        <end position="147"/>
    </location>
</feature>
<gene>
    <name evidence="2" type="ORF">PENTCL1PPCAC_4640</name>
</gene>